<accession>A0ABQ8KFF1</accession>
<organism evidence="4 5">
    <name type="scientific">Rhodofomes roseus</name>
    <dbReference type="NCBI Taxonomy" id="34475"/>
    <lineage>
        <taxon>Eukaryota</taxon>
        <taxon>Fungi</taxon>
        <taxon>Dikarya</taxon>
        <taxon>Basidiomycota</taxon>
        <taxon>Agaricomycotina</taxon>
        <taxon>Agaricomycetes</taxon>
        <taxon>Polyporales</taxon>
        <taxon>Rhodofomes</taxon>
    </lineage>
</organism>
<feature type="region of interest" description="Disordered" evidence="2">
    <location>
        <begin position="1"/>
        <end position="75"/>
    </location>
</feature>
<evidence type="ECO:0000256" key="1">
    <source>
        <dbReference type="SAM" id="Coils"/>
    </source>
</evidence>
<dbReference type="SMART" id="SM00787">
    <property type="entry name" value="Spc7"/>
    <property type="match status" value="1"/>
</dbReference>
<dbReference type="InterPro" id="IPR013253">
    <property type="entry name" value="Spc7_domain"/>
</dbReference>
<keyword evidence="5" id="KW-1185">Reference proteome</keyword>
<evidence type="ECO:0000313" key="5">
    <source>
        <dbReference type="Proteomes" id="UP000814176"/>
    </source>
</evidence>
<feature type="compositionally biased region" description="Low complexity" evidence="2">
    <location>
        <begin position="467"/>
        <end position="478"/>
    </location>
</feature>
<keyword evidence="1" id="KW-0175">Coiled coil</keyword>
<feature type="compositionally biased region" description="Polar residues" evidence="2">
    <location>
        <begin position="440"/>
        <end position="450"/>
    </location>
</feature>
<feature type="region of interest" description="Disordered" evidence="2">
    <location>
        <begin position="440"/>
        <end position="859"/>
    </location>
</feature>
<feature type="compositionally biased region" description="Acidic residues" evidence="2">
    <location>
        <begin position="191"/>
        <end position="210"/>
    </location>
</feature>
<comment type="caution">
    <text evidence="4">The sequence shown here is derived from an EMBL/GenBank/DDBJ whole genome shotgun (WGS) entry which is preliminary data.</text>
</comment>
<dbReference type="Gene3D" id="1.10.287.1490">
    <property type="match status" value="1"/>
</dbReference>
<dbReference type="InterPro" id="IPR040850">
    <property type="entry name" value="Knl1_RWD_C"/>
</dbReference>
<feature type="domain" description="Spc7 kinetochore protein" evidence="3">
    <location>
        <begin position="867"/>
        <end position="1196"/>
    </location>
</feature>
<feature type="compositionally biased region" description="Low complexity" evidence="2">
    <location>
        <begin position="566"/>
        <end position="583"/>
    </location>
</feature>
<gene>
    <name evidence="4" type="ORF">C8Q71DRAFT_834984</name>
</gene>
<feature type="compositionally biased region" description="Low complexity" evidence="2">
    <location>
        <begin position="116"/>
        <end position="126"/>
    </location>
</feature>
<feature type="compositionally biased region" description="Polar residues" evidence="2">
    <location>
        <begin position="644"/>
        <end position="653"/>
    </location>
</feature>
<dbReference type="RefSeq" id="XP_047778736.1">
    <property type="nucleotide sequence ID" value="XM_047926420.1"/>
</dbReference>
<feature type="compositionally biased region" description="Polar residues" evidence="2">
    <location>
        <begin position="246"/>
        <end position="255"/>
    </location>
</feature>
<feature type="compositionally biased region" description="Polar residues" evidence="2">
    <location>
        <begin position="776"/>
        <end position="790"/>
    </location>
</feature>
<dbReference type="Pfam" id="PF08317">
    <property type="entry name" value="Spc7"/>
    <property type="match status" value="1"/>
</dbReference>
<dbReference type="PANTHER" id="PTHR28260">
    <property type="entry name" value="SPINDLE POLE BODY COMPONENT SPC105"/>
    <property type="match status" value="1"/>
</dbReference>
<evidence type="ECO:0000313" key="4">
    <source>
        <dbReference type="EMBL" id="KAH9836498.1"/>
    </source>
</evidence>
<dbReference type="EMBL" id="JADCUA010000010">
    <property type="protein sequence ID" value="KAH9836498.1"/>
    <property type="molecule type" value="Genomic_DNA"/>
</dbReference>
<dbReference type="PANTHER" id="PTHR28260:SF1">
    <property type="entry name" value="SPINDLE POLE BODY COMPONENT SPC105"/>
    <property type="match status" value="1"/>
</dbReference>
<dbReference type="Proteomes" id="UP000814176">
    <property type="component" value="Unassembled WGS sequence"/>
</dbReference>
<evidence type="ECO:0000256" key="2">
    <source>
        <dbReference type="SAM" id="MobiDB-lite"/>
    </source>
</evidence>
<evidence type="ECO:0000259" key="3">
    <source>
        <dbReference type="SMART" id="SM00787"/>
    </source>
</evidence>
<protein>
    <submittedName>
        <fullName evidence="4">Spc7 kinetochore protein-domain-containing protein</fullName>
    </submittedName>
</protein>
<feature type="compositionally biased region" description="Low complexity" evidence="2">
    <location>
        <begin position="691"/>
        <end position="710"/>
    </location>
</feature>
<feature type="compositionally biased region" description="Pro residues" evidence="2">
    <location>
        <begin position="479"/>
        <end position="500"/>
    </location>
</feature>
<feature type="compositionally biased region" description="Basic residues" evidence="2">
    <location>
        <begin position="143"/>
        <end position="153"/>
    </location>
</feature>
<feature type="region of interest" description="Disordered" evidence="2">
    <location>
        <begin position="108"/>
        <end position="423"/>
    </location>
</feature>
<feature type="compositionally biased region" description="Pro residues" evidence="2">
    <location>
        <begin position="517"/>
        <end position="534"/>
    </location>
</feature>
<proteinExistence type="predicted"/>
<feature type="coiled-coil region" evidence="1">
    <location>
        <begin position="1044"/>
        <end position="1085"/>
    </location>
</feature>
<name>A0ABQ8KFF1_9APHY</name>
<feature type="coiled-coil region" evidence="1">
    <location>
        <begin position="1111"/>
        <end position="1145"/>
    </location>
</feature>
<feature type="compositionally biased region" description="Basic and acidic residues" evidence="2">
    <location>
        <begin position="128"/>
        <end position="137"/>
    </location>
</feature>
<dbReference type="Pfam" id="PF18210">
    <property type="entry name" value="Knl1_RWD_C"/>
    <property type="match status" value="1"/>
</dbReference>
<feature type="compositionally biased region" description="Polar residues" evidence="2">
    <location>
        <begin position="280"/>
        <end position="298"/>
    </location>
</feature>
<dbReference type="InterPro" id="IPR033338">
    <property type="entry name" value="Spc105/Spc7"/>
</dbReference>
<sequence>MASKISPTRRRSIAVLNTGQSSRHHGRRRAYSIAPGEKLSPNAKRRRSLAPRKSILKASMNLPESAEGSAMGDETTTQSMDLTEVHAQPRKSLARRVSFASHAHIRLFEVRDKPNGSQGSPSSPQEPSEEHNDENEHPTPAPSRRRSSMRRRSSTGFSEFGEQSMEMDEDETAPLPTDFLKQNGYQLDGSAVEDDEFTDEDEDEDDDMEITEAIRLNIERKRSLSLGGQAHGSLPGRRRSSIAPVTVTQGRSENQPPRHLQPPQEDDETRPEDQAEGDMSMSSANSQSFVSEGSSMDETQPMEFTAPVGKALRPPSRPSERWLALQAATHAGIPQDKSPSQEDDDEGDSGVYRESEPMELTDAMDRLMKARASLGMSPGSGNANDTVSDMDMDGEGGSAVQEDYQDDSFTSTEDSFAGDSMGDKTVNVTTMIRTSLGTQDFSMNTANTGGTVDEDRPVKLPLGIDSATTPAPKAVTPTGPSPPSEPASAPPVSEPPPPAAQLPSSVFSASTTRPSVFAPPPKTPAQPPRSPSKAPPSATIPKPFSFSLSRTPARPPVLNSPASQFNAAAPGPSSVAASGANAPRSPAVQKPTAAFAPPSARKSPMKRPAPPESEAAHQPSPAKRTAVGKLEPSKMAPFQKPVESEQQAANRRTSMVRRPSGYFAQRKSLGAGILPPANGTAGSAGDRPASPKKAAGGLGLGRARASVGAAPSGQGLGLSAKPRSAEGGSLYPDVSRIAEEDPPTPSRSRANSAPPESPTKCERESLRQAVAAPSPTRGSPSPASPRTGSPTPIRRPLGHSRSASPALPPSPAARLASSATVPLRQASPTQVSPGEASLRDTGIVLSRPSGTDTPVESAVTEQWRAGVERDDAGYDDEEPPISIEQFFDMTGIRFMDELTMPKPRQSVVAPPHLRTRARRRSSAEFSEAEEDPIPLAEFAVAMAVELPRLELFSAVANDLSAWIEESRKICVEAERETEKVTPELFRDFVAADESEQGLLIHQLKLIKAYNYSTAKSQWYDWKMDWAQRLYTRARQEFTNLESDAQGLARIIKQAQATLPDLREEYAQVMAELEQEQTDIAEIENSDQDYLGELKATIAEQGSELEVFRTDVSEGKAKLDRLHEKLAEIESQKQEATTAIARAQYNVHIQKESTTSAVFRLKDELEALQDLHLWRTTKITSDLIQLVYASRFQVSIPCMKYRPTLSGVAVTRAKNFHVRERDPFPRFTSLALQASQQMLTENEGRLSVRQIVERLGDFWSSCSQLRSQFTFLAIKCPLSVQATSSDGAGLPGLLAKATIMFPGANGKATVSFIFDRPTYSAWPLSIKSLNADVEVHYGRIERQTILDAVLGRLAQATPTDNHGCLLDACIEAMEQYE</sequence>
<feature type="compositionally biased region" description="Acidic residues" evidence="2">
    <location>
        <begin position="264"/>
        <end position="276"/>
    </location>
</feature>
<dbReference type="GeneID" id="72007152"/>
<reference evidence="4 5" key="1">
    <citation type="journal article" date="2021" name="Environ. Microbiol.">
        <title>Gene family expansions and transcriptome signatures uncover fungal adaptations to wood decay.</title>
        <authorList>
            <person name="Hage H."/>
            <person name="Miyauchi S."/>
            <person name="Viragh M."/>
            <person name="Drula E."/>
            <person name="Min B."/>
            <person name="Chaduli D."/>
            <person name="Navarro D."/>
            <person name="Favel A."/>
            <person name="Norest M."/>
            <person name="Lesage-Meessen L."/>
            <person name="Balint B."/>
            <person name="Merenyi Z."/>
            <person name="de Eugenio L."/>
            <person name="Morin E."/>
            <person name="Martinez A.T."/>
            <person name="Baldrian P."/>
            <person name="Stursova M."/>
            <person name="Martinez M.J."/>
            <person name="Novotny C."/>
            <person name="Magnuson J.K."/>
            <person name="Spatafora J.W."/>
            <person name="Maurice S."/>
            <person name="Pangilinan J."/>
            <person name="Andreopoulos W."/>
            <person name="LaButti K."/>
            <person name="Hundley H."/>
            <person name="Na H."/>
            <person name="Kuo A."/>
            <person name="Barry K."/>
            <person name="Lipzen A."/>
            <person name="Henrissat B."/>
            <person name="Riley R."/>
            <person name="Ahrendt S."/>
            <person name="Nagy L.G."/>
            <person name="Grigoriev I.V."/>
            <person name="Martin F."/>
            <person name="Rosso M.N."/>
        </authorList>
    </citation>
    <scope>NUCLEOTIDE SEQUENCE [LARGE SCALE GENOMIC DNA]</scope>
    <source>
        <strain evidence="4 5">CIRM-BRFM 1785</strain>
    </source>
</reference>